<reference evidence="2 3" key="1">
    <citation type="submission" date="2023-07" db="EMBL/GenBank/DDBJ databases">
        <title>The novel representative of Negativicutes class, Anaeroselena agilis gen. nov. sp. nov.</title>
        <authorList>
            <person name="Prokofeva M.I."/>
            <person name="Elcheninov A.G."/>
            <person name="Klyukina A."/>
            <person name="Kublanov I.V."/>
            <person name="Frolov E.N."/>
            <person name="Podosokorskaya O.A."/>
        </authorList>
    </citation>
    <scope>NUCLEOTIDE SEQUENCE [LARGE SCALE GENOMIC DNA]</scope>
    <source>
        <strain evidence="2 3">4137-cl</strain>
    </source>
</reference>
<organism evidence="2 3">
    <name type="scientific">Anaeroselena agilis</name>
    <dbReference type="NCBI Taxonomy" id="3063788"/>
    <lineage>
        <taxon>Bacteria</taxon>
        <taxon>Bacillati</taxon>
        <taxon>Bacillota</taxon>
        <taxon>Negativicutes</taxon>
        <taxon>Acetonemataceae</taxon>
        <taxon>Anaeroselena</taxon>
    </lineage>
</organism>
<keyword evidence="1" id="KW-1133">Transmembrane helix</keyword>
<sequence>MDEKFVVAIIGALTGVAGLFLHFWRFFQERPTINLYQPTGEKGQAITCFPEDPEEMIYDSEGEVVHRPDISKYCFWLWIRITNTSERPLTFLEFTLLLPDVEPLTFDSDTYAPKYAEQVIQMHSDSYTVYEGCRVEPLIQPIFSLDPYKAIEGYIHFGPVDSDKLYNISQGKLKLITTRRTFTQSIRINPIFASSNR</sequence>
<dbReference type="EMBL" id="JAUOZS010000001">
    <property type="protein sequence ID" value="MDT8902887.1"/>
    <property type="molecule type" value="Genomic_DNA"/>
</dbReference>
<dbReference type="Proteomes" id="UP001254848">
    <property type="component" value="Unassembled WGS sequence"/>
</dbReference>
<keyword evidence="1" id="KW-0812">Transmembrane</keyword>
<accession>A0ABU3P1G8</accession>
<proteinExistence type="predicted"/>
<protein>
    <recommendedName>
        <fullName evidence="4">DUF4352 domain-containing protein</fullName>
    </recommendedName>
</protein>
<comment type="caution">
    <text evidence="2">The sequence shown here is derived from an EMBL/GenBank/DDBJ whole genome shotgun (WGS) entry which is preliminary data.</text>
</comment>
<name>A0ABU3P1G8_9FIRM</name>
<keyword evidence="1" id="KW-0472">Membrane</keyword>
<dbReference type="RefSeq" id="WP_413781355.1">
    <property type="nucleotide sequence ID" value="NZ_JAUOZS010000001.1"/>
</dbReference>
<evidence type="ECO:0000313" key="2">
    <source>
        <dbReference type="EMBL" id="MDT8902887.1"/>
    </source>
</evidence>
<feature type="transmembrane region" description="Helical" evidence="1">
    <location>
        <begin position="6"/>
        <end position="27"/>
    </location>
</feature>
<keyword evidence="3" id="KW-1185">Reference proteome</keyword>
<gene>
    <name evidence="2" type="ORF">Q4T40_16720</name>
</gene>
<evidence type="ECO:0000313" key="3">
    <source>
        <dbReference type="Proteomes" id="UP001254848"/>
    </source>
</evidence>
<evidence type="ECO:0000256" key="1">
    <source>
        <dbReference type="SAM" id="Phobius"/>
    </source>
</evidence>
<evidence type="ECO:0008006" key="4">
    <source>
        <dbReference type="Google" id="ProtNLM"/>
    </source>
</evidence>